<dbReference type="Pfam" id="PF09723">
    <property type="entry name" value="Zn_ribbon_8"/>
    <property type="match status" value="1"/>
</dbReference>
<evidence type="ECO:0000256" key="1">
    <source>
        <dbReference type="SAM" id="MobiDB-lite"/>
    </source>
</evidence>
<dbReference type="Gene3D" id="2.20.28.30">
    <property type="entry name" value="RNA polymerase ii, chain L"/>
    <property type="match status" value="1"/>
</dbReference>
<gene>
    <name evidence="3" type="ORF">SAMN02745704_00373</name>
</gene>
<dbReference type="PANTHER" id="PTHR34404:SF3">
    <property type="entry name" value="REGULATORY PROTEIN, FMDB FAMILY"/>
    <property type="match status" value="1"/>
</dbReference>
<reference evidence="3 4" key="1">
    <citation type="submission" date="2017-02" db="EMBL/GenBank/DDBJ databases">
        <authorList>
            <person name="Peterson S.W."/>
        </authorList>
    </citation>
    <scope>NUCLEOTIDE SEQUENCE [LARGE SCALE GENOMIC DNA]</scope>
    <source>
        <strain evidence="3 4">DSM 16080</strain>
    </source>
</reference>
<keyword evidence="4" id="KW-1185">Reference proteome</keyword>
<evidence type="ECO:0000259" key="2">
    <source>
        <dbReference type="SMART" id="SM00834"/>
    </source>
</evidence>
<accession>A0A1T4W507</accession>
<dbReference type="InterPro" id="IPR013429">
    <property type="entry name" value="Regulatory_FmdB_Zinc_ribbon"/>
</dbReference>
<proteinExistence type="predicted"/>
<feature type="region of interest" description="Disordered" evidence="1">
    <location>
        <begin position="49"/>
        <end position="70"/>
    </location>
</feature>
<protein>
    <submittedName>
        <fullName evidence="3">Putative regulatory protein, FmdB family</fullName>
    </submittedName>
</protein>
<feature type="domain" description="Putative regulatory protein FmdB zinc ribbon" evidence="2">
    <location>
        <begin position="1"/>
        <end position="41"/>
    </location>
</feature>
<dbReference type="RefSeq" id="WP_078715942.1">
    <property type="nucleotide sequence ID" value="NZ_FUYC01000001.1"/>
</dbReference>
<sequence length="70" mass="7139">MPIYEYRCKKCGKEFEELVLSGDETPKCPECGKEDTERLLSGFAVSGGGSGDAGSLSAPLSGCGGAGGFT</sequence>
<name>A0A1T4W507_9BACT</name>
<dbReference type="NCBIfam" id="TIGR02605">
    <property type="entry name" value="CxxC_CxxC_SSSS"/>
    <property type="match status" value="1"/>
</dbReference>
<dbReference type="AlphaFoldDB" id="A0A1T4W507"/>
<dbReference type="OrthoDB" id="9813321at2"/>
<evidence type="ECO:0000313" key="4">
    <source>
        <dbReference type="Proteomes" id="UP000190027"/>
    </source>
</evidence>
<dbReference type="PANTHER" id="PTHR34404">
    <property type="entry name" value="REGULATORY PROTEIN, FMDB FAMILY"/>
    <property type="match status" value="1"/>
</dbReference>
<dbReference type="Proteomes" id="UP000190027">
    <property type="component" value="Unassembled WGS sequence"/>
</dbReference>
<dbReference type="SMART" id="SM00834">
    <property type="entry name" value="CxxC_CXXC_SSSS"/>
    <property type="match status" value="1"/>
</dbReference>
<evidence type="ECO:0000313" key="3">
    <source>
        <dbReference type="EMBL" id="SKA72404.1"/>
    </source>
</evidence>
<organism evidence="3 4">
    <name type="scientific">Paucidesulfovibrio gracilis DSM 16080</name>
    <dbReference type="NCBI Taxonomy" id="1121449"/>
    <lineage>
        <taxon>Bacteria</taxon>
        <taxon>Pseudomonadati</taxon>
        <taxon>Thermodesulfobacteriota</taxon>
        <taxon>Desulfovibrionia</taxon>
        <taxon>Desulfovibrionales</taxon>
        <taxon>Desulfovibrionaceae</taxon>
        <taxon>Paucidesulfovibrio</taxon>
    </lineage>
</organism>
<dbReference type="EMBL" id="FUYC01000001">
    <property type="protein sequence ID" value="SKA72404.1"/>
    <property type="molecule type" value="Genomic_DNA"/>
</dbReference>